<dbReference type="OrthoDB" id="1108575at2759"/>
<feature type="region of interest" description="Disordered" evidence="1">
    <location>
        <begin position="184"/>
        <end position="233"/>
    </location>
</feature>
<evidence type="ECO:0008006" key="4">
    <source>
        <dbReference type="Google" id="ProtNLM"/>
    </source>
</evidence>
<dbReference type="PANTHER" id="PTHR45023">
    <property type="match status" value="1"/>
</dbReference>
<dbReference type="AlphaFoldDB" id="A0A9Q0G416"/>
<sequence length="233" mass="26907">MQNPYNLSVAYDQQNAGMHNVNPISEESPQLPSAGLDTINVDGDDVPTAMSASTSRRKENWQWFQDELLISAWLRFGQNSVVGDDQNWQHFWGQILQYCQQINPDYFCTKSTKSLKTRWYRISGSCSKFQGFYEQAERRHQSGTVDIDVEEMAKSLYVASERSAFQYMSHWRILCNEQKWKRIEMPESEPKSKRSRTTPSSEHPSSNNVEVTSPPRRPEGREAAKKKNMAKGK</sequence>
<feature type="compositionally biased region" description="Basic and acidic residues" evidence="1">
    <location>
        <begin position="216"/>
        <end position="225"/>
    </location>
</feature>
<protein>
    <recommendedName>
        <fullName evidence="4">No apical meristem-associated C-terminal domain-containing protein</fullName>
    </recommendedName>
</protein>
<gene>
    <name evidence="2" type="ORF">Tsubulata_024925</name>
</gene>
<comment type="caution">
    <text evidence="2">The sequence shown here is derived from an EMBL/GenBank/DDBJ whole genome shotgun (WGS) entry which is preliminary data.</text>
</comment>
<reference evidence="2" key="1">
    <citation type="submission" date="2022-02" db="EMBL/GenBank/DDBJ databases">
        <authorList>
            <person name="Henning P.M."/>
            <person name="McCubbin A.G."/>
            <person name="Shore J.S."/>
        </authorList>
    </citation>
    <scope>NUCLEOTIDE SEQUENCE</scope>
    <source>
        <strain evidence="2">F60SS</strain>
        <tissue evidence="2">Leaves</tissue>
    </source>
</reference>
<evidence type="ECO:0000313" key="2">
    <source>
        <dbReference type="EMBL" id="KAJ4842783.1"/>
    </source>
</evidence>
<keyword evidence="3" id="KW-1185">Reference proteome</keyword>
<dbReference type="PANTHER" id="PTHR45023:SF4">
    <property type="entry name" value="GLYCINE-RICH PROTEIN-RELATED"/>
    <property type="match status" value="1"/>
</dbReference>
<accession>A0A9Q0G416</accession>
<feature type="compositionally biased region" description="Polar residues" evidence="1">
    <location>
        <begin position="197"/>
        <end position="211"/>
    </location>
</feature>
<proteinExistence type="predicted"/>
<dbReference type="Proteomes" id="UP001141552">
    <property type="component" value="Unassembled WGS sequence"/>
</dbReference>
<reference evidence="2" key="2">
    <citation type="journal article" date="2023" name="Plants (Basel)">
        <title>Annotation of the Turnera subulata (Passifloraceae) Draft Genome Reveals the S-Locus Evolved after the Divergence of Turneroideae from Passifloroideae in a Stepwise Manner.</title>
        <authorList>
            <person name="Henning P.M."/>
            <person name="Roalson E.H."/>
            <person name="Mir W."/>
            <person name="McCubbin A.G."/>
            <person name="Shore J.S."/>
        </authorList>
    </citation>
    <scope>NUCLEOTIDE SEQUENCE</scope>
    <source>
        <strain evidence="2">F60SS</strain>
    </source>
</reference>
<name>A0A9Q0G416_9ROSI</name>
<evidence type="ECO:0000313" key="3">
    <source>
        <dbReference type="Proteomes" id="UP001141552"/>
    </source>
</evidence>
<evidence type="ECO:0000256" key="1">
    <source>
        <dbReference type="SAM" id="MobiDB-lite"/>
    </source>
</evidence>
<organism evidence="2 3">
    <name type="scientific">Turnera subulata</name>
    <dbReference type="NCBI Taxonomy" id="218843"/>
    <lineage>
        <taxon>Eukaryota</taxon>
        <taxon>Viridiplantae</taxon>
        <taxon>Streptophyta</taxon>
        <taxon>Embryophyta</taxon>
        <taxon>Tracheophyta</taxon>
        <taxon>Spermatophyta</taxon>
        <taxon>Magnoliopsida</taxon>
        <taxon>eudicotyledons</taxon>
        <taxon>Gunneridae</taxon>
        <taxon>Pentapetalae</taxon>
        <taxon>rosids</taxon>
        <taxon>fabids</taxon>
        <taxon>Malpighiales</taxon>
        <taxon>Passifloraceae</taxon>
        <taxon>Turnera</taxon>
    </lineage>
</organism>
<dbReference type="EMBL" id="JAKUCV010002402">
    <property type="protein sequence ID" value="KAJ4842783.1"/>
    <property type="molecule type" value="Genomic_DNA"/>
</dbReference>